<dbReference type="EMBL" id="MU005580">
    <property type="protein sequence ID" value="KAF2684819.1"/>
    <property type="molecule type" value="Genomic_DNA"/>
</dbReference>
<sequence length="160" mass="18277">MQPLRRPQPAHATPLGPFAVPNTHHPSKSLQIHDQHHHHHYQYHTSSQPTPIYVACLEITIVPQTPPYTARCFSQFLLRHPSLTDIESWYRYLCSLHQPTWDWPGVILKNHSSPTQPSNSGRFVSVGGQERPQSTYAETASTFTEYFSPPTAIGLQIRQF</sequence>
<evidence type="ECO:0000313" key="3">
    <source>
        <dbReference type="Proteomes" id="UP000799291"/>
    </source>
</evidence>
<dbReference type="AlphaFoldDB" id="A0A6G1J3V8"/>
<protein>
    <submittedName>
        <fullName evidence="2">Uncharacterized protein</fullName>
    </submittedName>
</protein>
<evidence type="ECO:0000256" key="1">
    <source>
        <dbReference type="SAM" id="MobiDB-lite"/>
    </source>
</evidence>
<proteinExistence type="predicted"/>
<reference evidence="2" key="1">
    <citation type="journal article" date="2020" name="Stud. Mycol.">
        <title>101 Dothideomycetes genomes: a test case for predicting lifestyles and emergence of pathogens.</title>
        <authorList>
            <person name="Haridas S."/>
            <person name="Albert R."/>
            <person name="Binder M."/>
            <person name="Bloem J."/>
            <person name="Labutti K."/>
            <person name="Salamov A."/>
            <person name="Andreopoulos B."/>
            <person name="Baker S."/>
            <person name="Barry K."/>
            <person name="Bills G."/>
            <person name="Bluhm B."/>
            <person name="Cannon C."/>
            <person name="Castanera R."/>
            <person name="Culley D."/>
            <person name="Daum C."/>
            <person name="Ezra D."/>
            <person name="Gonzalez J."/>
            <person name="Henrissat B."/>
            <person name="Kuo A."/>
            <person name="Liang C."/>
            <person name="Lipzen A."/>
            <person name="Lutzoni F."/>
            <person name="Magnuson J."/>
            <person name="Mondo S."/>
            <person name="Nolan M."/>
            <person name="Ohm R."/>
            <person name="Pangilinan J."/>
            <person name="Park H.-J."/>
            <person name="Ramirez L."/>
            <person name="Alfaro M."/>
            <person name="Sun H."/>
            <person name="Tritt A."/>
            <person name="Yoshinaga Y."/>
            <person name="Zwiers L.-H."/>
            <person name="Turgeon B."/>
            <person name="Goodwin S."/>
            <person name="Spatafora J."/>
            <person name="Crous P."/>
            <person name="Grigoriev I."/>
        </authorList>
    </citation>
    <scope>NUCLEOTIDE SEQUENCE</scope>
    <source>
        <strain evidence="2">CBS 122367</strain>
    </source>
</reference>
<feature type="region of interest" description="Disordered" evidence="1">
    <location>
        <begin position="1"/>
        <end position="43"/>
    </location>
</feature>
<dbReference type="Proteomes" id="UP000799291">
    <property type="component" value="Unassembled WGS sequence"/>
</dbReference>
<organism evidence="2 3">
    <name type="scientific">Lentithecium fluviatile CBS 122367</name>
    <dbReference type="NCBI Taxonomy" id="1168545"/>
    <lineage>
        <taxon>Eukaryota</taxon>
        <taxon>Fungi</taxon>
        <taxon>Dikarya</taxon>
        <taxon>Ascomycota</taxon>
        <taxon>Pezizomycotina</taxon>
        <taxon>Dothideomycetes</taxon>
        <taxon>Pleosporomycetidae</taxon>
        <taxon>Pleosporales</taxon>
        <taxon>Massarineae</taxon>
        <taxon>Lentitheciaceae</taxon>
        <taxon>Lentithecium</taxon>
    </lineage>
</organism>
<gene>
    <name evidence="2" type="ORF">K458DRAFT_450815</name>
</gene>
<name>A0A6G1J3V8_9PLEO</name>
<keyword evidence="3" id="KW-1185">Reference proteome</keyword>
<evidence type="ECO:0000313" key="2">
    <source>
        <dbReference type="EMBL" id="KAF2684819.1"/>
    </source>
</evidence>
<accession>A0A6G1J3V8</accession>